<keyword evidence="1" id="KW-0472">Membrane</keyword>
<feature type="transmembrane region" description="Helical" evidence="1">
    <location>
        <begin position="412"/>
        <end position="431"/>
    </location>
</feature>
<keyword evidence="2" id="KW-0732">Signal</keyword>
<keyword evidence="1" id="KW-0812">Transmembrane</keyword>
<organism evidence="3 4">
    <name type="scientific">Comamonas squillarum</name>
    <dbReference type="NCBI Taxonomy" id="2977320"/>
    <lineage>
        <taxon>Bacteria</taxon>
        <taxon>Pseudomonadati</taxon>
        <taxon>Pseudomonadota</taxon>
        <taxon>Betaproteobacteria</taxon>
        <taxon>Burkholderiales</taxon>
        <taxon>Comamonadaceae</taxon>
        <taxon>Comamonas</taxon>
    </lineage>
</organism>
<feature type="chain" id="PRO_5046800821" evidence="2">
    <location>
        <begin position="26"/>
        <end position="438"/>
    </location>
</feature>
<evidence type="ECO:0000313" key="4">
    <source>
        <dbReference type="Proteomes" id="UP001058290"/>
    </source>
</evidence>
<evidence type="ECO:0000313" key="3">
    <source>
        <dbReference type="EMBL" id="UXC20245.1"/>
    </source>
</evidence>
<proteinExistence type="predicted"/>
<dbReference type="RefSeq" id="WP_133248135.1">
    <property type="nucleotide sequence ID" value="NZ_CP104377.1"/>
</dbReference>
<name>A0ABY6A1U4_9BURK</name>
<keyword evidence="1" id="KW-1133">Transmembrane helix</keyword>
<protein>
    <submittedName>
        <fullName evidence="3">Ig-like domain-containing protein</fullName>
    </submittedName>
</protein>
<dbReference type="Pfam" id="PF17963">
    <property type="entry name" value="Big_9"/>
    <property type="match status" value="1"/>
</dbReference>
<gene>
    <name evidence="3" type="ORF">N4T19_09105</name>
</gene>
<evidence type="ECO:0000256" key="1">
    <source>
        <dbReference type="SAM" id="Phobius"/>
    </source>
</evidence>
<evidence type="ECO:0000256" key="2">
    <source>
        <dbReference type="SAM" id="SignalP"/>
    </source>
</evidence>
<feature type="signal peptide" evidence="2">
    <location>
        <begin position="1"/>
        <end position="25"/>
    </location>
</feature>
<dbReference type="EMBL" id="CP104377">
    <property type="protein sequence ID" value="UXC20245.1"/>
    <property type="molecule type" value="Genomic_DNA"/>
</dbReference>
<dbReference type="Proteomes" id="UP001058290">
    <property type="component" value="Chromosome"/>
</dbReference>
<keyword evidence="4" id="KW-1185">Reference proteome</keyword>
<reference evidence="3" key="1">
    <citation type="submission" date="2022-09" db="EMBL/GenBank/DDBJ databases">
        <title>Bacterial diversity in gut of crayfish and pufferfish.</title>
        <authorList>
            <person name="Huang Y."/>
        </authorList>
    </citation>
    <scope>NUCLEOTIDE SEQUENCE</scope>
    <source>
        <strain evidence="3">PR12</strain>
    </source>
</reference>
<sequence length="438" mass="47007">MTRQRNARNIVVSSAMLLATSSLFAQGLITVYQNDFETPNAAQYAAEICKDGGGTPAGSNNYGTFSQNYSDPANGFSFVQVKTADRLCTKAVNNPTANASHSPAWQGTGYADDSRPLNRFTGGIVRQSGDYRHREAVGLVFPTQGQQFMDLSMDWSGLAVQLDGANPANPGDFYNKLWINRPNKDYSVKFRFYRLEAGDSFVLVDNAAAESSVNINAVPASPVRTEVFSFSSASPDGLSFDWHAMHYALDMANMGFNSSTQRLGVVWELETDQSYAAFDNILVTASQVPAAEVVKGVDDEHSLPNISDAFAIPDVTANDYVEGGGSAINKASVQLLSAPQYGALSIPDPSHPELILYTPDGVYFGDVTFQYRVCDTSTPTPACTTDPVTVTLHIPAKVTPPEPAAPTPVPGLAGWGIGLLSMLTLGLAGFFSRKRHTA</sequence>
<accession>A0ABY6A1U4</accession>